<evidence type="ECO:0000256" key="7">
    <source>
        <dbReference type="ARBA" id="ARBA00023136"/>
    </source>
</evidence>
<feature type="transmembrane region" description="Helical" evidence="9">
    <location>
        <begin position="241"/>
        <end position="262"/>
    </location>
</feature>
<keyword evidence="6 9" id="KW-1133">Transmembrane helix</keyword>
<organism evidence="11 12">
    <name type="scientific">Mucor saturninus</name>
    <dbReference type="NCBI Taxonomy" id="64648"/>
    <lineage>
        <taxon>Eukaryota</taxon>
        <taxon>Fungi</taxon>
        <taxon>Fungi incertae sedis</taxon>
        <taxon>Mucoromycota</taxon>
        <taxon>Mucoromycotina</taxon>
        <taxon>Mucoromycetes</taxon>
        <taxon>Mucorales</taxon>
        <taxon>Mucorineae</taxon>
        <taxon>Mucoraceae</taxon>
        <taxon>Mucor</taxon>
    </lineage>
</organism>
<evidence type="ECO:0000256" key="3">
    <source>
        <dbReference type="ARBA" id="ARBA00022448"/>
    </source>
</evidence>
<feature type="transmembrane region" description="Helical" evidence="9">
    <location>
        <begin position="274"/>
        <end position="291"/>
    </location>
</feature>
<keyword evidence="5" id="KW-0029">Amino-acid transport</keyword>
<dbReference type="AlphaFoldDB" id="A0A8H7QXV9"/>
<feature type="transmembrane region" description="Helical" evidence="9">
    <location>
        <begin position="298"/>
        <end position="316"/>
    </location>
</feature>
<feature type="transmembrane region" description="Helical" evidence="9">
    <location>
        <begin position="185"/>
        <end position="204"/>
    </location>
</feature>
<evidence type="ECO:0000256" key="8">
    <source>
        <dbReference type="SAM" id="MobiDB-lite"/>
    </source>
</evidence>
<comment type="subcellular location">
    <subcellularLocation>
        <location evidence="1">Membrane</location>
        <topology evidence="1">Multi-pass membrane protein</topology>
    </subcellularLocation>
</comment>
<comment type="caution">
    <text evidence="11">The sequence shown here is derived from an EMBL/GenBank/DDBJ whole genome shotgun (WGS) entry which is preliminary data.</text>
</comment>
<evidence type="ECO:0000259" key="10">
    <source>
        <dbReference type="Pfam" id="PF01490"/>
    </source>
</evidence>
<feature type="transmembrane region" description="Helical" evidence="9">
    <location>
        <begin position="538"/>
        <end position="558"/>
    </location>
</feature>
<dbReference type="InterPro" id="IPR013057">
    <property type="entry name" value="AA_transpt_TM"/>
</dbReference>
<feature type="transmembrane region" description="Helical" evidence="9">
    <location>
        <begin position="382"/>
        <end position="401"/>
    </location>
</feature>
<dbReference type="EMBL" id="JAEPRD010000080">
    <property type="protein sequence ID" value="KAG2200673.1"/>
    <property type="molecule type" value="Genomic_DNA"/>
</dbReference>
<evidence type="ECO:0000313" key="11">
    <source>
        <dbReference type="EMBL" id="KAG2200673.1"/>
    </source>
</evidence>
<protein>
    <recommendedName>
        <fullName evidence="10">Amino acid transporter transmembrane domain-containing protein</fullName>
    </recommendedName>
</protein>
<feature type="transmembrane region" description="Helical" evidence="9">
    <location>
        <begin position="336"/>
        <end position="361"/>
    </location>
</feature>
<feature type="transmembrane region" description="Helical" evidence="9">
    <location>
        <begin position="505"/>
        <end position="526"/>
    </location>
</feature>
<feature type="region of interest" description="Disordered" evidence="8">
    <location>
        <begin position="1"/>
        <end position="21"/>
    </location>
</feature>
<gene>
    <name evidence="11" type="ORF">INT47_005829</name>
</gene>
<feature type="compositionally biased region" description="Polar residues" evidence="8">
    <location>
        <begin position="1"/>
        <end position="16"/>
    </location>
</feature>
<dbReference type="GO" id="GO:0015179">
    <property type="term" value="F:L-amino acid transmembrane transporter activity"/>
    <property type="evidence" value="ECO:0007669"/>
    <property type="project" value="TreeGrafter"/>
</dbReference>
<evidence type="ECO:0000313" key="12">
    <source>
        <dbReference type="Proteomes" id="UP000603453"/>
    </source>
</evidence>
<keyword evidence="3" id="KW-0813">Transport</keyword>
<dbReference type="Proteomes" id="UP000603453">
    <property type="component" value="Unassembled WGS sequence"/>
</dbReference>
<dbReference type="OrthoDB" id="655540at2759"/>
<evidence type="ECO:0000256" key="6">
    <source>
        <dbReference type="ARBA" id="ARBA00022989"/>
    </source>
</evidence>
<feature type="transmembrane region" description="Helical" evidence="9">
    <location>
        <begin position="479"/>
        <end position="499"/>
    </location>
</feature>
<accession>A0A8H7QXV9</accession>
<evidence type="ECO:0000256" key="9">
    <source>
        <dbReference type="SAM" id="Phobius"/>
    </source>
</evidence>
<keyword evidence="12" id="KW-1185">Reference proteome</keyword>
<proteinExistence type="inferred from homology"/>
<evidence type="ECO:0000256" key="2">
    <source>
        <dbReference type="ARBA" id="ARBA00008066"/>
    </source>
</evidence>
<dbReference type="Pfam" id="PF01490">
    <property type="entry name" value="Aa_trans"/>
    <property type="match status" value="1"/>
</dbReference>
<evidence type="ECO:0000256" key="1">
    <source>
        <dbReference type="ARBA" id="ARBA00004141"/>
    </source>
</evidence>
<keyword evidence="4 9" id="KW-0812">Transmembrane</keyword>
<keyword evidence="7 9" id="KW-0472">Membrane</keyword>
<name>A0A8H7QXV9_9FUNG</name>
<evidence type="ECO:0000256" key="4">
    <source>
        <dbReference type="ARBA" id="ARBA00022692"/>
    </source>
</evidence>
<reference evidence="11" key="1">
    <citation type="submission" date="2020-12" db="EMBL/GenBank/DDBJ databases">
        <title>Metabolic potential, ecology and presence of endohyphal bacteria is reflected in genomic diversity of Mucoromycotina.</title>
        <authorList>
            <person name="Muszewska A."/>
            <person name="Okrasinska A."/>
            <person name="Steczkiewicz K."/>
            <person name="Drgas O."/>
            <person name="Orlowska M."/>
            <person name="Perlinska-Lenart U."/>
            <person name="Aleksandrzak-Piekarczyk T."/>
            <person name="Szatraj K."/>
            <person name="Zielenkiewicz U."/>
            <person name="Pilsyk S."/>
            <person name="Malc E."/>
            <person name="Mieczkowski P."/>
            <person name="Kruszewska J.S."/>
            <person name="Biernat P."/>
            <person name="Pawlowska J."/>
        </authorList>
    </citation>
    <scope>NUCLEOTIDE SEQUENCE</scope>
    <source>
        <strain evidence="11">WA0000017839</strain>
    </source>
</reference>
<sequence>MPNASQNIRVPSNTHPSHLYSDTLYPSDIEEEEPFYSAQGTPISRPQSIRTTIQNFAGSYSRASILYVADAISIQDNAAEDEEHQTLFKTQTSESDKPIYRTFSQRTTDHNHAGHFEPLSRHTTVGSIISRQLSGTEPVNGVYDSKSMDTRPERKSSFVQTIFNAVNVLVGVGILALPLSFRLAGWLYGSIILVFCCLATNYTAKIIVKCLNANKNPEDDEHGGSYGDMGQIAFGDKGRTLISSVFVIELITIGVAMIVLLGDGIQSLFPEIDLLSTRLISFCVLTPTVFIPIKKLAYTSLIGIIGCVSLVIIVFYDGISKETRPGSLLDPMETEIVPYDISNLPLSFGLIMSGFAGHAVFPSLYRDMETPKQYNQMVDITYAITAVVYIFMAIIGYLMFGQEALQEITQNLALIDEYSKSLNRFAIWLLVLTPLAKYGLMMQPLNISLELSLFKNPLVETWLKLEHHIDSWRKNIIRIVGRVFLTAILVYIALVFPGFDKVMSLLGALFSFTISIIFPLVCHLQLFRHKLSITETILNWLLLVIAIIMASFGTIWSFRPSEL</sequence>
<comment type="similarity">
    <text evidence="2">Belongs to the amino acid/polyamine transporter 2 family.</text>
</comment>
<dbReference type="GO" id="GO:0005774">
    <property type="term" value="C:vacuolar membrane"/>
    <property type="evidence" value="ECO:0007669"/>
    <property type="project" value="TreeGrafter"/>
</dbReference>
<dbReference type="PANTHER" id="PTHR22950:SF692">
    <property type="entry name" value="TRANSMEMBRANE AMINO ACID TRANSPORTER FAMILY PROTEIN"/>
    <property type="match status" value="1"/>
</dbReference>
<dbReference type="PANTHER" id="PTHR22950">
    <property type="entry name" value="AMINO ACID TRANSPORTER"/>
    <property type="match status" value="1"/>
</dbReference>
<feature type="domain" description="Amino acid transporter transmembrane" evidence="10">
    <location>
        <begin position="154"/>
        <end position="554"/>
    </location>
</feature>
<feature type="transmembrane region" description="Helical" evidence="9">
    <location>
        <begin position="158"/>
        <end position="179"/>
    </location>
</feature>
<evidence type="ECO:0000256" key="5">
    <source>
        <dbReference type="ARBA" id="ARBA00022970"/>
    </source>
</evidence>